<dbReference type="EMBL" id="JACJQY010000005">
    <property type="protein sequence ID" value="MBD2316286.1"/>
    <property type="molecule type" value="Genomic_DNA"/>
</dbReference>
<name>A0ABR8C6R0_9CYAN</name>
<dbReference type="PROSITE" id="PS50042">
    <property type="entry name" value="CNMP_BINDING_3"/>
    <property type="match status" value="1"/>
</dbReference>
<dbReference type="Gene3D" id="2.60.120.10">
    <property type="entry name" value="Jelly Rolls"/>
    <property type="match status" value="1"/>
</dbReference>
<dbReference type="Pfam" id="PF00027">
    <property type="entry name" value="cNMP_binding"/>
    <property type="match status" value="1"/>
</dbReference>
<evidence type="ECO:0000256" key="3">
    <source>
        <dbReference type="ARBA" id="ARBA00023163"/>
    </source>
</evidence>
<dbReference type="InterPro" id="IPR036390">
    <property type="entry name" value="WH_DNA-bd_sf"/>
</dbReference>
<dbReference type="Gene3D" id="1.10.10.10">
    <property type="entry name" value="Winged helix-like DNA-binding domain superfamily/Winged helix DNA-binding domain"/>
    <property type="match status" value="1"/>
</dbReference>
<keyword evidence="2" id="KW-0238">DNA-binding</keyword>
<comment type="caution">
    <text evidence="6">The sequence shown here is derived from an EMBL/GenBank/DDBJ whole genome shotgun (WGS) entry which is preliminary data.</text>
</comment>
<dbReference type="PANTHER" id="PTHR24567">
    <property type="entry name" value="CRP FAMILY TRANSCRIPTIONAL REGULATORY PROTEIN"/>
    <property type="match status" value="1"/>
</dbReference>
<organism evidence="6 7">
    <name type="scientific">Phormidium tenue FACHB-1050</name>
    <dbReference type="NCBI Taxonomy" id="2692857"/>
    <lineage>
        <taxon>Bacteria</taxon>
        <taxon>Bacillati</taxon>
        <taxon>Cyanobacteriota</taxon>
        <taxon>Cyanophyceae</taxon>
        <taxon>Oscillatoriophycideae</taxon>
        <taxon>Oscillatoriales</taxon>
        <taxon>Oscillatoriaceae</taxon>
        <taxon>Phormidium</taxon>
    </lineage>
</organism>
<dbReference type="Proteomes" id="UP000618445">
    <property type="component" value="Unassembled WGS sequence"/>
</dbReference>
<evidence type="ECO:0000259" key="4">
    <source>
        <dbReference type="PROSITE" id="PS50042"/>
    </source>
</evidence>
<feature type="domain" description="HTH crp-type" evidence="5">
    <location>
        <begin position="150"/>
        <end position="219"/>
    </location>
</feature>
<evidence type="ECO:0000259" key="5">
    <source>
        <dbReference type="PROSITE" id="PS51063"/>
    </source>
</evidence>
<keyword evidence="1" id="KW-0805">Transcription regulation</keyword>
<reference evidence="6 7" key="1">
    <citation type="journal article" date="2020" name="ISME J.">
        <title>Comparative genomics reveals insights into cyanobacterial evolution and habitat adaptation.</title>
        <authorList>
            <person name="Chen M.Y."/>
            <person name="Teng W.K."/>
            <person name="Zhao L."/>
            <person name="Hu C.X."/>
            <person name="Zhou Y.K."/>
            <person name="Han B.P."/>
            <person name="Song L.R."/>
            <person name="Shu W.S."/>
        </authorList>
    </citation>
    <scope>NUCLEOTIDE SEQUENCE [LARGE SCALE GENOMIC DNA]</scope>
    <source>
        <strain evidence="6 7">FACHB-1050</strain>
    </source>
</reference>
<dbReference type="CDD" id="cd00038">
    <property type="entry name" value="CAP_ED"/>
    <property type="match status" value="1"/>
</dbReference>
<dbReference type="SMART" id="SM00100">
    <property type="entry name" value="cNMP"/>
    <property type="match status" value="1"/>
</dbReference>
<dbReference type="InterPro" id="IPR036388">
    <property type="entry name" value="WH-like_DNA-bd_sf"/>
</dbReference>
<proteinExistence type="predicted"/>
<evidence type="ECO:0000313" key="7">
    <source>
        <dbReference type="Proteomes" id="UP000618445"/>
    </source>
</evidence>
<dbReference type="InterPro" id="IPR012318">
    <property type="entry name" value="HTH_CRP"/>
</dbReference>
<feature type="domain" description="Cyclic nucleotide-binding" evidence="4">
    <location>
        <begin position="16"/>
        <end position="119"/>
    </location>
</feature>
<dbReference type="InterPro" id="IPR050397">
    <property type="entry name" value="Env_Response_Regulators"/>
</dbReference>
<dbReference type="RefSeq" id="WP_190576998.1">
    <property type="nucleotide sequence ID" value="NZ_CAWPQU010000045.1"/>
</dbReference>
<gene>
    <name evidence="6" type="ORF">H6G05_05425</name>
</gene>
<keyword evidence="3" id="KW-0804">Transcription</keyword>
<dbReference type="InterPro" id="IPR014710">
    <property type="entry name" value="RmlC-like_jellyroll"/>
</dbReference>
<evidence type="ECO:0000256" key="2">
    <source>
        <dbReference type="ARBA" id="ARBA00023125"/>
    </source>
</evidence>
<dbReference type="PANTHER" id="PTHR24567:SF74">
    <property type="entry name" value="HTH-TYPE TRANSCRIPTIONAL REGULATOR ARCR"/>
    <property type="match status" value="1"/>
</dbReference>
<dbReference type="InterPro" id="IPR018490">
    <property type="entry name" value="cNMP-bd_dom_sf"/>
</dbReference>
<dbReference type="SUPFAM" id="SSF46785">
    <property type="entry name" value="Winged helix' DNA-binding domain"/>
    <property type="match status" value="1"/>
</dbReference>
<accession>A0ABR8C6R0</accession>
<dbReference type="SUPFAM" id="SSF51206">
    <property type="entry name" value="cAMP-binding domain-like"/>
    <property type="match status" value="1"/>
</dbReference>
<evidence type="ECO:0000313" key="6">
    <source>
        <dbReference type="EMBL" id="MBD2316286.1"/>
    </source>
</evidence>
<dbReference type="SMART" id="SM00419">
    <property type="entry name" value="HTH_CRP"/>
    <property type="match status" value="1"/>
</dbReference>
<dbReference type="PROSITE" id="PS51063">
    <property type="entry name" value="HTH_CRP_2"/>
    <property type="match status" value="1"/>
</dbReference>
<dbReference type="InterPro" id="IPR000595">
    <property type="entry name" value="cNMP-bd_dom"/>
</dbReference>
<evidence type="ECO:0000256" key="1">
    <source>
        <dbReference type="ARBA" id="ARBA00023015"/>
    </source>
</evidence>
<keyword evidence="7" id="KW-1185">Reference proteome</keyword>
<sequence length="226" mass="25246">MLNKLDLSHWLQTILIFRGLSPEQIIPLAQIAQLQKFDKGEAIFLQDSEATGFFIVYTGRVKVFKMAANGKEHILHLLNVQDYFAEVPALDGKAFPASAIALEYTELIFFPRLPFLDLLHQYPAIAINMLMSIANHSRKLAHMVEELSCKDVPQRLASYLLDLSDRESGANVITLDVTKTQLAATLGTIPATLSRAFYRLSSEGLITINGSQIELLDRDLLQDTSD</sequence>
<protein>
    <submittedName>
        <fullName evidence="6">Crp/Fnr family transcriptional regulator</fullName>
    </submittedName>
</protein>
<dbReference type="Pfam" id="PF13545">
    <property type="entry name" value="HTH_Crp_2"/>
    <property type="match status" value="1"/>
</dbReference>